<protein>
    <recommendedName>
        <fullName evidence="5">Pentatricopeptide repeat-containing protein</fullName>
    </recommendedName>
</protein>
<dbReference type="Pfam" id="PF01535">
    <property type="entry name" value="PPR"/>
    <property type="match status" value="3"/>
</dbReference>
<keyword evidence="1" id="KW-0677">Repeat</keyword>
<dbReference type="PANTHER" id="PTHR47926:SF414">
    <property type="entry name" value="PENTATRICOPEPTIDE REPEAT-CONTAINING PROTEIN DOT4, CHLOROPLASTIC-LIKE"/>
    <property type="match status" value="1"/>
</dbReference>
<feature type="repeat" description="PPR" evidence="2">
    <location>
        <begin position="394"/>
        <end position="428"/>
    </location>
</feature>
<accession>A0A835D3S8</accession>
<comment type="caution">
    <text evidence="3">The sequence shown here is derived from an EMBL/GenBank/DDBJ whole genome shotgun (WGS) entry which is preliminary data.</text>
</comment>
<evidence type="ECO:0008006" key="5">
    <source>
        <dbReference type="Google" id="ProtNLM"/>
    </source>
</evidence>
<dbReference type="GO" id="GO:0009451">
    <property type="term" value="P:RNA modification"/>
    <property type="evidence" value="ECO:0007669"/>
    <property type="project" value="InterPro"/>
</dbReference>
<dbReference type="AlphaFoldDB" id="A0A835D3S8"/>
<dbReference type="EMBL" id="JABCRI010000021">
    <property type="protein sequence ID" value="KAF8380231.1"/>
    <property type="molecule type" value="Genomic_DNA"/>
</dbReference>
<dbReference type="OMA" id="AIFSECP"/>
<dbReference type="PANTHER" id="PTHR47926">
    <property type="entry name" value="PENTATRICOPEPTIDE REPEAT-CONTAINING PROTEIN"/>
    <property type="match status" value="1"/>
</dbReference>
<dbReference type="PROSITE" id="PS51375">
    <property type="entry name" value="PPR"/>
    <property type="match status" value="5"/>
</dbReference>
<proteinExistence type="predicted"/>
<dbReference type="Proteomes" id="UP000655225">
    <property type="component" value="Unassembled WGS sequence"/>
</dbReference>
<dbReference type="FunFam" id="1.25.40.10:FF:000073">
    <property type="entry name" value="Pentatricopeptide repeat-containing protein chloroplastic"/>
    <property type="match status" value="2"/>
</dbReference>
<dbReference type="Pfam" id="PF20431">
    <property type="entry name" value="E_motif"/>
    <property type="match status" value="1"/>
</dbReference>
<evidence type="ECO:0000313" key="3">
    <source>
        <dbReference type="EMBL" id="KAF8380231.1"/>
    </source>
</evidence>
<dbReference type="GO" id="GO:0003729">
    <property type="term" value="F:mRNA binding"/>
    <property type="evidence" value="ECO:0007669"/>
    <property type="project" value="UniProtKB-ARBA"/>
</dbReference>
<feature type="repeat" description="PPR" evidence="2">
    <location>
        <begin position="92"/>
        <end position="126"/>
    </location>
</feature>
<organism evidence="3 4">
    <name type="scientific">Tetracentron sinense</name>
    <name type="common">Spur-leaf</name>
    <dbReference type="NCBI Taxonomy" id="13715"/>
    <lineage>
        <taxon>Eukaryota</taxon>
        <taxon>Viridiplantae</taxon>
        <taxon>Streptophyta</taxon>
        <taxon>Embryophyta</taxon>
        <taxon>Tracheophyta</taxon>
        <taxon>Spermatophyta</taxon>
        <taxon>Magnoliopsida</taxon>
        <taxon>Trochodendrales</taxon>
        <taxon>Trochodendraceae</taxon>
        <taxon>Tetracentron</taxon>
    </lineage>
</organism>
<dbReference type="SUPFAM" id="SSF48452">
    <property type="entry name" value="TPR-like"/>
    <property type="match status" value="1"/>
</dbReference>
<reference evidence="3 4" key="1">
    <citation type="submission" date="2020-04" db="EMBL/GenBank/DDBJ databases">
        <title>Plant Genome Project.</title>
        <authorList>
            <person name="Zhang R.-G."/>
        </authorList>
    </citation>
    <scope>NUCLEOTIDE SEQUENCE [LARGE SCALE GENOMIC DNA]</scope>
    <source>
        <strain evidence="3">YNK0</strain>
        <tissue evidence="3">Leaf</tissue>
    </source>
</reference>
<evidence type="ECO:0000313" key="4">
    <source>
        <dbReference type="Proteomes" id="UP000655225"/>
    </source>
</evidence>
<dbReference type="FunFam" id="1.25.40.10:FF:000090">
    <property type="entry name" value="Pentatricopeptide repeat-containing protein, chloroplastic"/>
    <property type="match status" value="1"/>
</dbReference>
<dbReference type="InterPro" id="IPR011990">
    <property type="entry name" value="TPR-like_helical_dom_sf"/>
</dbReference>
<feature type="repeat" description="PPR" evidence="2">
    <location>
        <begin position="293"/>
        <end position="327"/>
    </location>
</feature>
<feature type="repeat" description="PPR" evidence="2">
    <location>
        <begin position="192"/>
        <end position="226"/>
    </location>
</feature>
<name>A0A835D3S8_TETSI</name>
<dbReference type="InterPro" id="IPR046960">
    <property type="entry name" value="PPR_At4g14850-like_plant"/>
</dbReference>
<dbReference type="InterPro" id="IPR046848">
    <property type="entry name" value="E_motif"/>
</dbReference>
<gene>
    <name evidence="3" type="ORF">HHK36_027713</name>
</gene>
<evidence type="ECO:0000256" key="2">
    <source>
        <dbReference type="PROSITE-ProRule" id="PRU00708"/>
    </source>
</evidence>
<dbReference type="OrthoDB" id="742671at2759"/>
<dbReference type="Gene3D" id="1.25.40.10">
    <property type="entry name" value="Tetratricopeptide repeat domain"/>
    <property type="match status" value="5"/>
</dbReference>
<keyword evidence="4" id="KW-1185">Reference proteome</keyword>
<sequence length="677" mass="76259">MSFLRSWFSSFVPIGKNHIFNPLLRERSITHISTSRNLCFESSFRSSYKLFEEISQINGFVRNSKSLLHYSTSPEKYGEFGDSRQVFGENQRVISWTATISSLTRRNQPGEAIGVFKLMLINELRPNFVTVLSVMRAVGEMNLENMAREIHGFVIKLGFESEVSIATALLGLYSIHYMETAWQLFDQIPIKDLVLWSAMVAACSKNRQFVEAFEIFREMQYFGIEPNHVSVVSVLPACADLGALSFGKQIHGYSIKKEFSSLTNVKNSLVDMYAKCGNLEASILVFNWIHKKDLVSWNTMIHGCMENGSPRKALDMFSKMRSSYIQPDETTIRTALGACSQAEQLKFGFMLHSYILKNGLLPSISIGTALLRMYADFGDVGSARTLFNHFHKKDVIAWSAMISVYARAGHPYYALDTFKQMQVANEKPNEITLVSLLQACSLIEAQEHGKSIHAHTVRGGYTTNAFITSALIDLYCKFGRLGQGKTLFDKLLNKDLICWSSMINGYGMNGCGEEALKTFSNMLECGTKPNDIVFVSLLSACSHCGLEDEGWRWFYCMEEKYGITPTLAHYACMVDLLSRRGHIEEALEFVNKMPVEPDTRVWGSLLTGCKLTCGAIEVAEFAAERLLSLDPKNTSYYVILSNLYAEHGLWNDVERLRSLVNEKGLRKTAGYSMVKAN</sequence>
<dbReference type="InterPro" id="IPR002885">
    <property type="entry name" value="PPR_rpt"/>
</dbReference>
<evidence type="ECO:0000256" key="1">
    <source>
        <dbReference type="ARBA" id="ARBA00022737"/>
    </source>
</evidence>
<feature type="repeat" description="PPR" evidence="2">
    <location>
        <begin position="495"/>
        <end position="529"/>
    </location>
</feature>
<dbReference type="FunFam" id="1.25.40.10:FF:000351">
    <property type="entry name" value="Pentatricopeptide repeat-containing protein"/>
    <property type="match status" value="1"/>
</dbReference>
<dbReference type="NCBIfam" id="TIGR00756">
    <property type="entry name" value="PPR"/>
    <property type="match status" value="4"/>
</dbReference>
<dbReference type="Pfam" id="PF13041">
    <property type="entry name" value="PPR_2"/>
    <property type="match status" value="4"/>
</dbReference>